<dbReference type="RefSeq" id="WP_378310993.1">
    <property type="nucleotide sequence ID" value="NZ_JBHUKS010000028.1"/>
</dbReference>
<feature type="transmembrane region" description="Helical" evidence="1">
    <location>
        <begin position="99"/>
        <end position="120"/>
    </location>
</feature>
<comment type="caution">
    <text evidence="2">The sequence shown here is derived from an EMBL/GenBank/DDBJ whole genome shotgun (WGS) entry which is preliminary data.</text>
</comment>
<evidence type="ECO:0000313" key="3">
    <source>
        <dbReference type="Proteomes" id="UP001597483"/>
    </source>
</evidence>
<accession>A0ABW5HJ66</accession>
<protein>
    <submittedName>
        <fullName evidence="2">DUF2938 domain-containing protein</fullName>
    </submittedName>
</protein>
<evidence type="ECO:0000256" key="1">
    <source>
        <dbReference type="SAM" id="Phobius"/>
    </source>
</evidence>
<dbReference type="EMBL" id="JBHUKS010000028">
    <property type="protein sequence ID" value="MFD2472914.1"/>
    <property type="molecule type" value="Genomic_DNA"/>
</dbReference>
<reference evidence="3" key="1">
    <citation type="journal article" date="2019" name="Int. J. Syst. Evol. Microbiol.">
        <title>The Global Catalogue of Microorganisms (GCM) 10K type strain sequencing project: providing services to taxonomists for standard genome sequencing and annotation.</title>
        <authorList>
            <consortium name="The Broad Institute Genomics Platform"/>
            <consortium name="The Broad Institute Genome Sequencing Center for Infectious Disease"/>
            <person name="Wu L."/>
            <person name="Ma J."/>
        </authorList>
    </citation>
    <scope>NUCLEOTIDE SEQUENCE [LARGE SCALE GENOMIC DNA]</scope>
    <source>
        <strain evidence="3">CGMCC 4.7641</strain>
    </source>
</reference>
<feature type="transmembrane region" description="Helical" evidence="1">
    <location>
        <begin position="140"/>
        <end position="161"/>
    </location>
</feature>
<keyword evidence="1" id="KW-0472">Membrane</keyword>
<dbReference type="InterPro" id="IPR021329">
    <property type="entry name" value="DUF2938"/>
</dbReference>
<proteinExistence type="predicted"/>
<keyword evidence="1" id="KW-0812">Transmembrane</keyword>
<organism evidence="2 3">
    <name type="scientific">Amycolatopsis silviterrae</name>
    <dbReference type="NCBI Taxonomy" id="1656914"/>
    <lineage>
        <taxon>Bacteria</taxon>
        <taxon>Bacillati</taxon>
        <taxon>Actinomycetota</taxon>
        <taxon>Actinomycetes</taxon>
        <taxon>Pseudonocardiales</taxon>
        <taxon>Pseudonocardiaceae</taxon>
        <taxon>Amycolatopsis</taxon>
    </lineage>
</organism>
<keyword evidence="1" id="KW-1133">Transmembrane helix</keyword>
<keyword evidence="3" id="KW-1185">Reference proteome</keyword>
<feature type="transmembrane region" description="Helical" evidence="1">
    <location>
        <begin position="69"/>
        <end position="87"/>
    </location>
</feature>
<name>A0ABW5HJ66_9PSEU</name>
<dbReference type="Pfam" id="PF11158">
    <property type="entry name" value="DUF2938"/>
    <property type="match status" value="1"/>
</dbReference>
<sequence>MFSTLARTVAIGVGATAVMDLGGEIVRRTTGVQPLDYRLLGRWLGHLPEGTVRHESIAKAEPVPHEREIGWAAHYSIGTAFAGLLIATRPGWANKPTPLPALLTGLATTAAPWFIMQPAFGLGVAAAKTPKPAVARWRSLRTHAIYGVGLYLAGSAVAQVAPKRAKG</sequence>
<evidence type="ECO:0000313" key="2">
    <source>
        <dbReference type="EMBL" id="MFD2472914.1"/>
    </source>
</evidence>
<gene>
    <name evidence="2" type="ORF">ACFSVL_36335</name>
</gene>
<dbReference type="Proteomes" id="UP001597483">
    <property type="component" value="Unassembled WGS sequence"/>
</dbReference>